<evidence type="ECO:0000259" key="1">
    <source>
        <dbReference type="Pfam" id="PF00455"/>
    </source>
</evidence>
<evidence type="ECO:0000313" key="2">
    <source>
        <dbReference type="EMBL" id="XCJ18350.1"/>
    </source>
</evidence>
<proteinExistence type="predicted"/>
<protein>
    <recommendedName>
        <fullName evidence="1">DeoR-like transcriptional repressor C-terminal sensor domain-containing protein</fullName>
    </recommendedName>
</protein>
<dbReference type="EMBL" id="CP159510">
    <property type="protein sequence ID" value="XCJ18350.1"/>
    <property type="molecule type" value="Genomic_DNA"/>
</dbReference>
<gene>
    <name evidence="2" type="ORF">ABNN70_05985</name>
</gene>
<organism evidence="2">
    <name type="scientific">Sporolactobacillus sp. Y61</name>
    <dbReference type="NCBI Taxonomy" id="3160863"/>
    <lineage>
        <taxon>Bacteria</taxon>
        <taxon>Bacillati</taxon>
        <taxon>Bacillota</taxon>
        <taxon>Bacilli</taxon>
        <taxon>Bacillales</taxon>
        <taxon>Sporolactobacillaceae</taxon>
        <taxon>Sporolactobacillus</taxon>
    </lineage>
</organism>
<name>A0AAU8IJC3_9BACL</name>
<feature type="domain" description="DeoR-like transcriptional repressor C-terminal sensor" evidence="1">
    <location>
        <begin position="7"/>
        <end position="58"/>
    </location>
</feature>
<dbReference type="InterPro" id="IPR014036">
    <property type="entry name" value="DeoR-like_C"/>
</dbReference>
<dbReference type="AlphaFoldDB" id="A0AAU8IJC3"/>
<sequence>MPADRTSKDDGITDYDLNGTSLSRLLMQRSEKSIVLADHSKIGVTTFAHLKEVSTLITNGECPADIQQALKENGVKLLSSTYADQDPV</sequence>
<accession>A0AAU8IJC3</accession>
<reference evidence="2" key="1">
    <citation type="submission" date="2024-06" db="EMBL/GenBank/DDBJ databases">
        <authorList>
            <person name="Fan A."/>
            <person name="Zhang F.Y."/>
            <person name="Zhang L."/>
        </authorList>
    </citation>
    <scope>NUCLEOTIDE SEQUENCE</scope>
    <source>
        <strain evidence="2">Y61</strain>
    </source>
</reference>
<dbReference type="InterPro" id="IPR037171">
    <property type="entry name" value="NagB/RpiA_transferase-like"/>
</dbReference>
<dbReference type="RefSeq" id="WP_353949391.1">
    <property type="nucleotide sequence ID" value="NZ_CP159510.1"/>
</dbReference>
<dbReference type="SUPFAM" id="SSF100950">
    <property type="entry name" value="NagB/RpiA/CoA transferase-like"/>
    <property type="match status" value="1"/>
</dbReference>
<dbReference type="Pfam" id="PF00455">
    <property type="entry name" value="DeoRC"/>
    <property type="match status" value="1"/>
</dbReference>